<reference evidence="1" key="1">
    <citation type="submission" date="2015-07" db="EMBL/GenBank/DDBJ databases">
        <title>Adaptation to a free-living lifestyle via gene acquisitions in the diplomonad Trepomonas sp. PC1.</title>
        <authorList>
            <person name="Xu F."/>
            <person name="Jerlstrom-Hultqvist J."/>
            <person name="Kolisko M."/>
            <person name="Simpson A.G.B."/>
            <person name="Roger A.J."/>
            <person name="Svard S.G."/>
            <person name="Andersson J.O."/>
        </authorList>
    </citation>
    <scope>NUCLEOTIDE SEQUENCE</scope>
    <source>
        <strain evidence="1">PC1</strain>
    </source>
</reference>
<feature type="non-terminal residue" evidence="1">
    <location>
        <position position="1"/>
    </location>
</feature>
<dbReference type="InterPro" id="IPR053139">
    <property type="entry name" value="Surface_bspA-like"/>
</dbReference>
<sequence>NLPPILWVDQAFLHKQMQMQKLYLVTGRNVEVVKAKAFANCYHLRKAEFPRIRIVEEESFASCTKLEEFAGKPEVVKEQGFSYCLNLQNIDLSNAKTIGSYAFYFCNNLTHVDL</sequence>
<feature type="non-terminal residue" evidence="1">
    <location>
        <position position="114"/>
    </location>
</feature>
<dbReference type="PANTHER" id="PTHR45661:SF3">
    <property type="entry name" value="IG-LIKE DOMAIN-CONTAINING PROTEIN"/>
    <property type="match status" value="1"/>
</dbReference>
<accession>A0A146K7W6</accession>
<dbReference type="EMBL" id="GDID01004138">
    <property type="protein sequence ID" value="JAP92468.1"/>
    <property type="molecule type" value="Transcribed_RNA"/>
</dbReference>
<protein>
    <submittedName>
        <fullName evidence="1">Leucine rich repeats-containing protein</fullName>
    </submittedName>
</protein>
<name>A0A146K7W6_9EUKA</name>
<dbReference type="InterPro" id="IPR026906">
    <property type="entry name" value="LRR_5"/>
</dbReference>
<proteinExistence type="predicted"/>
<dbReference type="InterPro" id="IPR032675">
    <property type="entry name" value="LRR_dom_sf"/>
</dbReference>
<dbReference type="AlphaFoldDB" id="A0A146K7W6"/>
<dbReference type="Gene3D" id="3.80.10.10">
    <property type="entry name" value="Ribonuclease Inhibitor"/>
    <property type="match status" value="1"/>
</dbReference>
<dbReference type="PANTHER" id="PTHR45661">
    <property type="entry name" value="SURFACE ANTIGEN"/>
    <property type="match status" value="1"/>
</dbReference>
<gene>
    <name evidence="1" type="ORF">TPC1_15582</name>
</gene>
<organism evidence="1">
    <name type="scientific">Trepomonas sp. PC1</name>
    <dbReference type="NCBI Taxonomy" id="1076344"/>
    <lineage>
        <taxon>Eukaryota</taxon>
        <taxon>Metamonada</taxon>
        <taxon>Diplomonadida</taxon>
        <taxon>Hexamitidae</taxon>
        <taxon>Hexamitinae</taxon>
        <taxon>Trepomonas</taxon>
    </lineage>
</organism>
<dbReference type="SUPFAM" id="SSF52058">
    <property type="entry name" value="L domain-like"/>
    <property type="match status" value="1"/>
</dbReference>
<evidence type="ECO:0000313" key="1">
    <source>
        <dbReference type="EMBL" id="JAP92468.1"/>
    </source>
</evidence>
<dbReference type="Pfam" id="PF13306">
    <property type="entry name" value="LRR_5"/>
    <property type="match status" value="1"/>
</dbReference>